<reference evidence="8 9" key="1">
    <citation type="submission" date="2020-01" db="EMBL/GenBank/DDBJ databases">
        <title>Identification and distribution of gene clusters putatively required for synthesis of sphingolipid metabolism inhibitors in phylogenetically diverse species of the filamentous fungus Fusarium.</title>
        <authorList>
            <person name="Kim H.-S."/>
            <person name="Busman M."/>
            <person name="Brown D.W."/>
            <person name="Divon H."/>
            <person name="Uhlig S."/>
            <person name="Proctor R.H."/>
        </authorList>
    </citation>
    <scope>NUCLEOTIDE SEQUENCE [LARGE SCALE GENOMIC DNA]</scope>
    <source>
        <strain evidence="8 9">NRRL 20459</strain>
    </source>
</reference>
<dbReference type="GO" id="GO:0006826">
    <property type="term" value="P:iron ion transport"/>
    <property type="evidence" value="ECO:0007669"/>
    <property type="project" value="TreeGrafter"/>
</dbReference>
<protein>
    <recommendedName>
        <fullName evidence="2">ferric-chelate reductase (NADPH)</fullName>
        <ecNumber evidence="2">1.16.1.9</ecNumber>
    </recommendedName>
</protein>
<dbReference type="AlphaFoldDB" id="A0A8H4LCV3"/>
<dbReference type="Gene3D" id="2.40.30.10">
    <property type="entry name" value="Translation factors"/>
    <property type="match status" value="1"/>
</dbReference>
<evidence type="ECO:0000256" key="3">
    <source>
        <dbReference type="ARBA" id="ARBA00022448"/>
    </source>
</evidence>
<dbReference type="SUPFAM" id="SSF63380">
    <property type="entry name" value="Riboflavin synthase domain-like"/>
    <property type="match status" value="1"/>
</dbReference>
<dbReference type="InterPro" id="IPR017938">
    <property type="entry name" value="Riboflavin_synthase-like_b-brl"/>
</dbReference>
<comment type="catalytic activity">
    <reaction evidence="5">
        <text>2 a Fe(II)-siderophore + NADP(+) + H(+) = 2 a Fe(III)-siderophore + NADPH</text>
        <dbReference type="Rhea" id="RHEA:28795"/>
        <dbReference type="Rhea" id="RHEA-COMP:11342"/>
        <dbReference type="Rhea" id="RHEA-COMP:11344"/>
        <dbReference type="ChEBI" id="CHEBI:15378"/>
        <dbReference type="ChEBI" id="CHEBI:29033"/>
        <dbReference type="ChEBI" id="CHEBI:29034"/>
        <dbReference type="ChEBI" id="CHEBI:57783"/>
        <dbReference type="ChEBI" id="CHEBI:58349"/>
        <dbReference type="EC" id="1.16.1.9"/>
    </reaction>
</comment>
<keyword evidence="4" id="KW-1003">Cell membrane</keyword>
<dbReference type="PROSITE" id="PS51384">
    <property type="entry name" value="FAD_FR"/>
    <property type="match status" value="1"/>
</dbReference>
<name>A0A8H4LCV3_9HYPO</name>
<keyword evidence="9" id="KW-1185">Reference proteome</keyword>
<proteinExistence type="predicted"/>
<dbReference type="GO" id="GO:0006879">
    <property type="term" value="P:intracellular iron ion homeostasis"/>
    <property type="evidence" value="ECO:0007669"/>
    <property type="project" value="TreeGrafter"/>
</dbReference>
<evidence type="ECO:0000256" key="4">
    <source>
        <dbReference type="ARBA" id="ARBA00022475"/>
    </source>
</evidence>
<dbReference type="Gene3D" id="3.40.50.80">
    <property type="entry name" value="Nucleotide-binding domain of ferredoxin-NADP reductase (FNR) module"/>
    <property type="match status" value="1"/>
</dbReference>
<evidence type="ECO:0000256" key="1">
    <source>
        <dbReference type="ARBA" id="ARBA00004651"/>
    </source>
</evidence>
<dbReference type="SUPFAM" id="SSF52343">
    <property type="entry name" value="Ferredoxin reductase-like, C-terminal NADP-linked domain"/>
    <property type="match status" value="1"/>
</dbReference>
<keyword evidence="6" id="KW-1133">Transmembrane helix</keyword>
<keyword evidence="6" id="KW-0472">Membrane</keyword>
<organism evidence="8 9">
    <name type="scientific">Fusarium albosuccineum</name>
    <dbReference type="NCBI Taxonomy" id="1237068"/>
    <lineage>
        <taxon>Eukaryota</taxon>
        <taxon>Fungi</taxon>
        <taxon>Dikarya</taxon>
        <taxon>Ascomycota</taxon>
        <taxon>Pezizomycotina</taxon>
        <taxon>Sordariomycetes</taxon>
        <taxon>Hypocreomycetidae</taxon>
        <taxon>Hypocreales</taxon>
        <taxon>Nectriaceae</taxon>
        <taxon>Fusarium</taxon>
        <taxon>Fusarium decemcellulare species complex</taxon>
    </lineage>
</organism>
<dbReference type="OrthoDB" id="4494341at2759"/>
<feature type="transmembrane region" description="Helical" evidence="6">
    <location>
        <begin position="43"/>
        <end position="65"/>
    </location>
</feature>
<keyword evidence="3" id="KW-0813">Transport</keyword>
<dbReference type="PANTHER" id="PTHR32361">
    <property type="entry name" value="FERRIC/CUPRIC REDUCTASE TRANSMEMBRANE COMPONENT"/>
    <property type="match status" value="1"/>
</dbReference>
<comment type="subcellular location">
    <subcellularLocation>
        <location evidence="1">Cell membrane</location>
        <topology evidence="1">Multi-pass membrane protein</topology>
    </subcellularLocation>
</comment>
<dbReference type="PANTHER" id="PTHR32361:SF26">
    <property type="entry name" value="FAD-BINDING 8 DOMAIN-CONTAINING PROTEIN-RELATED"/>
    <property type="match status" value="1"/>
</dbReference>
<dbReference type="InterPro" id="IPR017927">
    <property type="entry name" value="FAD-bd_FR_type"/>
</dbReference>
<sequence length="349" mass="39935">MPLNLIARILPYEVLLFLHHAVSILLCYAVWCHIPADKQLTRWFMYAIAGIFLFSLALQAVITLYRNWFWFQSVSLEVNPKVCVQGNIETETQNKIRDKLGRKFGNGNGDQAGAIKHPGLGTGTDFDYVQVTLNLRKPLMIQPGQYIRLWVPLDFTTVVQSHPFAIADWSPDPRRDLELFVEVRRGLTKKLREELSLGMRSNIGMFTGPYGRTLSIEHYETILLVATGFGVAALIPYLQWLVHAVHSHKADVVPMHLFWQITSWSKQCFPKTHQDFSPFIKIHMYFEEQGSLPPEITWFARQMAEHERVNVGEKPLPLEDLLNSETVMSPARDGSRKTTMIAVPMATMD</sequence>
<feature type="domain" description="FAD-binding FR-type" evidence="7">
    <location>
        <begin position="107"/>
        <end position="216"/>
    </location>
</feature>
<dbReference type="Pfam" id="PF08022">
    <property type="entry name" value="FAD_binding_8"/>
    <property type="match status" value="1"/>
</dbReference>
<accession>A0A8H4LCV3</accession>
<dbReference type="GO" id="GO:0015677">
    <property type="term" value="P:copper ion import"/>
    <property type="evidence" value="ECO:0007669"/>
    <property type="project" value="TreeGrafter"/>
</dbReference>
<dbReference type="EMBL" id="JAADYS010001049">
    <property type="protein sequence ID" value="KAF4465358.1"/>
    <property type="molecule type" value="Genomic_DNA"/>
</dbReference>
<dbReference type="InterPro" id="IPR051410">
    <property type="entry name" value="Ferric/Cupric_Reductase"/>
</dbReference>
<gene>
    <name evidence="8" type="ORF">FALBO_7803</name>
</gene>
<dbReference type="GO" id="GO:0005886">
    <property type="term" value="C:plasma membrane"/>
    <property type="evidence" value="ECO:0007669"/>
    <property type="project" value="UniProtKB-SubCell"/>
</dbReference>
<feature type="transmembrane region" description="Helical" evidence="6">
    <location>
        <begin position="12"/>
        <end position="31"/>
    </location>
</feature>
<comment type="caution">
    <text evidence="8">The sequence shown here is derived from an EMBL/GenBank/DDBJ whole genome shotgun (WGS) entry which is preliminary data.</text>
</comment>
<dbReference type="CDD" id="cd06186">
    <property type="entry name" value="NOX_Duox_like_FAD_NADP"/>
    <property type="match status" value="1"/>
</dbReference>
<evidence type="ECO:0000256" key="2">
    <source>
        <dbReference type="ARBA" id="ARBA00012668"/>
    </source>
</evidence>
<dbReference type="InterPro" id="IPR039261">
    <property type="entry name" value="FNR_nucleotide-bd"/>
</dbReference>
<dbReference type="InterPro" id="IPR013112">
    <property type="entry name" value="FAD-bd_8"/>
</dbReference>
<evidence type="ECO:0000313" key="8">
    <source>
        <dbReference type="EMBL" id="KAF4465358.1"/>
    </source>
</evidence>
<evidence type="ECO:0000313" key="9">
    <source>
        <dbReference type="Proteomes" id="UP000554235"/>
    </source>
</evidence>
<keyword evidence="6" id="KW-0812">Transmembrane</keyword>
<evidence type="ECO:0000256" key="5">
    <source>
        <dbReference type="ARBA" id="ARBA00048483"/>
    </source>
</evidence>
<evidence type="ECO:0000256" key="6">
    <source>
        <dbReference type="SAM" id="Phobius"/>
    </source>
</evidence>
<dbReference type="GO" id="GO:0052851">
    <property type="term" value="F:ferric-chelate reductase (NADPH) activity"/>
    <property type="evidence" value="ECO:0007669"/>
    <property type="project" value="UniProtKB-EC"/>
</dbReference>
<evidence type="ECO:0000259" key="7">
    <source>
        <dbReference type="PROSITE" id="PS51384"/>
    </source>
</evidence>
<dbReference type="EC" id="1.16.1.9" evidence="2"/>
<dbReference type="Proteomes" id="UP000554235">
    <property type="component" value="Unassembled WGS sequence"/>
</dbReference>